<proteinExistence type="predicted"/>
<keyword evidence="1" id="KW-1133">Transmembrane helix</keyword>
<evidence type="ECO:0000313" key="2">
    <source>
        <dbReference type="EMBL" id="OGM61591.1"/>
    </source>
</evidence>
<dbReference type="InterPro" id="IPR013783">
    <property type="entry name" value="Ig-like_fold"/>
</dbReference>
<keyword evidence="1" id="KW-0472">Membrane</keyword>
<keyword evidence="1" id="KW-0812">Transmembrane</keyword>
<reference evidence="2 3" key="1">
    <citation type="journal article" date="2016" name="Nat. Commun.">
        <title>Thousands of microbial genomes shed light on interconnected biogeochemical processes in an aquifer system.</title>
        <authorList>
            <person name="Anantharaman K."/>
            <person name="Brown C.T."/>
            <person name="Hug L.A."/>
            <person name="Sharon I."/>
            <person name="Castelle C.J."/>
            <person name="Probst A.J."/>
            <person name="Thomas B.C."/>
            <person name="Singh A."/>
            <person name="Wilkins M.J."/>
            <person name="Karaoz U."/>
            <person name="Brodie E.L."/>
            <person name="Williams K.H."/>
            <person name="Hubbard S.S."/>
            <person name="Banfield J.F."/>
        </authorList>
    </citation>
    <scope>NUCLEOTIDE SEQUENCE [LARGE SCALE GENOMIC DNA]</scope>
</reference>
<dbReference type="AlphaFoldDB" id="A0A1F8BC20"/>
<feature type="transmembrane region" description="Helical" evidence="1">
    <location>
        <begin position="20"/>
        <end position="42"/>
    </location>
</feature>
<dbReference type="STRING" id="1802519.A2961_03980"/>
<comment type="caution">
    <text evidence="2">The sequence shown here is derived from an EMBL/GenBank/DDBJ whole genome shotgun (WGS) entry which is preliminary data.</text>
</comment>
<gene>
    <name evidence="2" type="ORF">A2961_03980</name>
</gene>
<evidence type="ECO:0008006" key="4">
    <source>
        <dbReference type="Google" id="ProtNLM"/>
    </source>
</evidence>
<evidence type="ECO:0000313" key="3">
    <source>
        <dbReference type="Proteomes" id="UP000177082"/>
    </source>
</evidence>
<dbReference type="EMBL" id="MGHF01000035">
    <property type="protein sequence ID" value="OGM61591.1"/>
    <property type="molecule type" value="Genomic_DNA"/>
</dbReference>
<sequence>MKKRYSRLSKLEEKRDNRHALVLIGTSILIIVFLATFGFPLVTRVSEILISLNKSSASIDINDQTPPPPPRINTIVEYTNQKDVEISGVTEPGALVNIYFNEAKRELLAGSSGSFTANFILVDGENKVYAKAIDNNGNTSEATNTMVIHLDNEPPELEIQEPLENTTFYGNKQRQVVIKGKTETDTKITINDRVVVVENTGNFTFYTSLSEGNNEFRFKATDKAGNLTESKLNLNFSL</sequence>
<name>A0A1F8BC20_9BACT</name>
<organism evidence="2 3">
    <name type="scientific">Candidatus Woesebacteria bacterium RIFCSPLOWO2_01_FULL_39_21</name>
    <dbReference type="NCBI Taxonomy" id="1802519"/>
    <lineage>
        <taxon>Bacteria</taxon>
        <taxon>Candidatus Woeseibacteriota</taxon>
    </lineage>
</organism>
<dbReference type="Proteomes" id="UP000177082">
    <property type="component" value="Unassembled WGS sequence"/>
</dbReference>
<protein>
    <recommendedName>
        <fullName evidence="4">Bacterial Ig-like domain-containing protein</fullName>
    </recommendedName>
</protein>
<accession>A0A1F8BC20</accession>
<dbReference type="Gene3D" id="2.60.40.10">
    <property type="entry name" value="Immunoglobulins"/>
    <property type="match status" value="2"/>
</dbReference>
<evidence type="ECO:0000256" key="1">
    <source>
        <dbReference type="SAM" id="Phobius"/>
    </source>
</evidence>